<keyword evidence="2" id="KW-0489">Methyltransferase</keyword>
<name>A0A2R8BMG8_9RHOB</name>
<dbReference type="RefSeq" id="WP_108854583.1">
    <property type="nucleotide sequence ID" value="NZ_OMOQ01000003.1"/>
</dbReference>
<dbReference type="Proteomes" id="UP000244924">
    <property type="component" value="Unassembled WGS sequence"/>
</dbReference>
<evidence type="ECO:0000259" key="1">
    <source>
        <dbReference type="Pfam" id="PF13649"/>
    </source>
</evidence>
<sequence length="287" mass="30572">MNPQPEATSANAGQALFWTDVPGQKWAHHHERLDHLFGLITDELLARAAPQPGQSVLDVGCGCGDTALRAADRVGESGQVEGVDISDVLLAVARRRAAGRVNVSFTRADAQVQDFAEDRHDLLISRFGLMFFADPVAAFANLARALKPGSPLVFATWAPAADNPWSHVTKSAGMARLGAVPPDPPREPGQFAFAEPGYVAGILRDAGLTNIVDETVDTHLVCAGTATDAADLATSIGPVSRLMRDKNGTEADRIAIATAVAKEFARYERADSVCVPARVHFFRARKG</sequence>
<evidence type="ECO:0000313" key="2">
    <source>
        <dbReference type="EMBL" id="SPH24604.1"/>
    </source>
</evidence>
<accession>A0A2R8BMG8</accession>
<feature type="domain" description="Methyltransferase" evidence="1">
    <location>
        <begin position="56"/>
        <end position="149"/>
    </location>
</feature>
<dbReference type="Pfam" id="PF13649">
    <property type="entry name" value="Methyltransf_25"/>
    <property type="match status" value="1"/>
</dbReference>
<dbReference type="EC" id="2.1.1.163" evidence="2"/>
<dbReference type="EMBL" id="OMOQ01000003">
    <property type="protein sequence ID" value="SPH24604.1"/>
    <property type="molecule type" value="Genomic_DNA"/>
</dbReference>
<dbReference type="PANTHER" id="PTHR43591">
    <property type="entry name" value="METHYLTRANSFERASE"/>
    <property type="match status" value="1"/>
</dbReference>
<dbReference type="GO" id="GO:0032259">
    <property type="term" value="P:methylation"/>
    <property type="evidence" value="ECO:0007669"/>
    <property type="project" value="UniProtKB-KW"/>
</dbReference>
<dbReference type="OrthoDB" id="9777638at2"/>
<keyword evidence="2" id="KW-0808">Transferase</keyword>
<reference evidence="2 3" key="1">
    <citation type="submission" date="2018-03" db="EMBL/GenBank/DDBJ databases">
        <authorList>
            <person name="Keele B.F."/>
        </authorList>
    </citation>
    <scope>NUCLEOTIDE SEQUENCE [LARGE SCALE GENOMIC DNA]</scope>
    <source>
        <strain evidence="2 3">CECT 8626</strain>
    </source>
</reference>
<dbReference type="GO" id="GO:0043770">
    <property type="term" value="F:demethylmenaquinone methyltransferase activity"/>
    <property type="evidence" value="ECO:0007669"/>
    <property type="project" value="UniProtKB-EC"/>
</dbReference>
<dbReference type="SUPFAM" id="SSF53335">
    <property type="entry name" value="S-adenosyl-L-methionine-dependent methyltransferases"/>
    <property type="match status" value="1"/>
</dbReference>
<protein>
    <submittedName>
        <fullName evidence="2">Demethylmenaquinone methyltransferase</fullName>
        <ecNumber evidence="2">2.1.1.163</ecNumber>
    </submittedName>
</protein>
<dbReference type="AlphaFoldDB" id="A0A2R8BMG8"/>
<keyword evidence="3" id="KW-1185">Reference proteome</keyword>
<dbReference type="InterPro" id="IPR029063">
    <property type="entry name" value="SAM-dependent_MTases_sf"/>
</dbReference>
<dbReference type="PANTHER" id="PTHR43591:SF24">
    <property type="entry name" value="2-METHOXY-6-POLYPRENYL-1,4-BENZOQUINOL METHYLASE, MITOCHONDRIAL"/>
    <property type="match status" value="1"/>
</dbReference>
<organism evidence="2 3">
    <name type="scientific">Albidovulum aquaemixtae</name>
    <dbReference type="NCBI Taxonomy" id="1542388"/>
    <lineage>
        <taxon>Bacteria</taxon>
        <taxon>Pseudomonadati</taxon>
        <taxon>Pseudomonadota</taxon>
        <taxon>Alphaproteobacteria</taxon>
        <taxon>Rhodobacterales</taxon>
        <taxon>Paracoccaceae</taxon>
        <taxon>Albidovulum</taxon>
    </lineage>
</organism>
<evidence type="ECO:0000313" key="3">
    <source>
        <dbReference type="Proteomes" id="UP000244924"/>
    </source>
</evidence>
<dbReference type="CDD" id="cd02440">
    <property type="entry name" value="AdoMet_MTases"/>
    <property type="match status" value="1"/>
</dbReference>
<dbReference type="InterPro" id="IPR041698">
    <property type="entry name" value="Methyltransf_25"/>
</dbReference>
<proteinExistence type="predicted"/>
<dbReference type="Gene3D" id="3.40.50.150">
    <property type="entry name" value="Vaccinia Virus protein VP39"/>
    <property type="match status" value="1"/>
</dbReference>
<gene>
    <name evidence="2" type="primary">menG_3</name>
    <name evidence="2" type="ORF">DEA8626_03655</name>
</gene>